<evidence type="ECO:0000256" key="3">
    <source>
        <dbReference type="ARBA" id="ARBA00022475"/>
    </source>
</evidence>
<comment type="subcellular location">
    <subcellularLocation>
        <location evidence="1">Cell inner membrane</location>
        <topology evidence="1">Multi-pass membrane protein</topology>
    </subcellularLocation>
</comment>
<evidence type="ECO:0000256" key="5">
    <source>
        <dbReference type="ARBA" id="ARBA00022692"/>
    </source>
</evidence>
<dbReference type="AlphaFoldDB" id="A0A292YBB0"/>
<dbReference type="PANTHER" id="PTHR30012:SF0">
    <property type="entry name" value="TYPE II SECRETION SYSTEM PROTEIN F-RELATED"/>
    <property type="match status" value="1"/>
</dbReference>
<feature type="transmembrane region" description="Helical" evidence="8">
    <location>
        <begin position="230"/>
        <end position="249"/>
    </location>
</feature>
<evidence type="ECO:0000256" key="1">
    <source>
        <dbReference type="ARBA" id="ARBA00004429"/>
    </source>
</evidence>
<feature type="domain" description="Type II secretion system protein GspF" evidence="9">
    <location>
        <begin position="282"/>
        <end position="403"/>
    </location>
</feature>
<feature type="domain" description="Type II secretion system protein GspF" evidence="9">
    <location>
        <begin position="78"/>
        <end position="200"/>
    </location>
</feature>
<reference evidence="10 11" key="1">
    <citation type="journal article" date="2017" name="Syst. Appl. Microbiol.">
        <title>Lebetimonas natsushimae sp. nov., a novel strictly anaerobic, moderately thermophilic chemoautotroph isolated from a deep-sea hydrothermal vent polychaete nest in the Mid-Okinawa Trough.</title>
        <authorList>
            <person name="Nagata R."/>
            <person name="Takaki Y."/>
            <person name="Tame A."/>
            <person name="Nunoura T."/>
            <person name="Muto H."/>
            <person name="Mino S."/>
            <person name="Sawayama S."/>
            <person name="Takai K."/>
            <person name="Nakagawa S."/>
        </authorList>
    </citation>
    <scope>NUCLEOTIDE SEQUENCE [LARGE SCALE GENOMIC DNA]</scope>
    <source>
        <strain evidence="10 11">HS1857</strain>
    </source>
</reference>
<keyword evidence="6 8" id="KW-1133">Transmembrane helix</keyword>
<dbReference type="PRINTS" id="PR00812">
    <property type="entry name" value="BCTERIALGSPF"/>
</dbReference>
<dbReference type="InterPro" id="IPR018076">
    <property type="entry name" value="T2SS_GspF_dom"/>
</dbReference>
<keyword evidence="11" id="KW-1185">Reference proteome</keyword>
<gene>
    <name evidence="10" type="ORF">LNAT_P0682</name>
</gene>
<proteinExistence type="inferred from homology"/>
<dbReference type="RefSeq" id="WP_096258526.1">
    <property type="nucleotide sequence ID" value="NZ_BDME01000001.1"/>
</dbReference>
<dbReference type="OrthoDB" id="9805682at2"/>
<comment type="caution">
    <text evidence="10">The sequence shown here is derived from an EMBL/GenBank/DDBJ whole genome shotgun (WGS) entry which is preliminary data.</text>
</comment>
<dbReference type="InterPro" id="IPR003004">
    <property type="entry name" value="GspF/PilC"/>
</dbReference>
<dbReference type="EMBL" id="BDME01000001">
    <property type="protein sequence ID" value="GAX87387.1"/>
    <property type="molecule type" value="Genomic_DNA"/>
</dbReference>
<evidence type="ECO:0000256" key="4">
    <source>
        <dbReference type="ARBA" id="ARBA00022519"/>
    </source>
</evidence>
<keyword evidence="5 8" id="KW-0812">Transmembrane</keyword>
<evidence type="ECO:0000256" key="7">
    <source>
        <dbReference type="ARBA" id="ARBA00023136"/>
    </source>
</evidence>
<dbReference type="Pfam" id="PF00482">
    <property type="entry name" value="T2SSF"/>
    <property type="match status" value="2"/>
</dbReference>
<sequence>MKYYKATFIYKGKKEDLILKAQNRSEAIIKAKKLKKGLLVEINEIPIPFEEKLKIFKDIVSNKILRKRLNYPAYISSLKQLAVLLKAGISLKDALEDIANHTKDSLISELFAKAAEAIDSGKALSDVFEEYENYIGGISVAMVKLGEQTGDLVAALEGLAQIFENMYENRRKMIKALRYPVITLFAIAGAFVFLVLVVVPKFKAVFASLHAKLPLPTRMLLWTEHALSNYGGYILFALIIITILLIFFYKTSYKFKYFIDKNLLKMYLIGSIIEYSTLSRVLNTLGTLIKSGIPLLDALQNVEGIVENEILREKLKEIIKGINQGRSFAEMVNETNFVNYVAIRMINAGEQSGELDSMLESAANYYNDKFQDIIDNMQAAIEPIMLSVIGVLVLWLALGIFLPMWDLASAAKNAM</sequence>
<evidence type="ECO:0000256" key="8">
    <source>
        <dbReference type="SAM" id="Phobius"/>
    </source>
</evidence>
<keyword evidence="7 8" id="KW-0472">Membrane</keyword>
<dbReference type="GO" id="GO:0005886">
    <property type="term" value="C:plasma membrane"/>
    <property type="evidence" value="ECO:0007669"/>
    <property type="project" value="UniProtKB-SubCell"/>
</dbReference>
<protein>
    <submittedName>
        <fullName evidence="10">General secretion pathway protein F</fullName>
    </submittedName>
</protein>
<dbReference type="PANTHER" id="PTHR30012">
    <property type="entry name" value="GENERAL SECRETION PATHWAY PROTEIN"/>
    <property type="match status" value="1"/>
</dbReference>
<feature type="transmembrane region" description="Helical" evidence="8">
    <location>
        <begin position="176"/>
        <end position="199"/>
    </location>
</feature>
<dbReference type="Gene3D" id="1.20.81.30">
    <property type="entry name" value="Type II secretion system (T2SS), domain F"/>
    <property type="match status" value="2"/>
</dbReference>
<evidence type="ECO:0000313" key="10">
    <source>
        <dbReference type="EMBL" id="GAX87387.1"/>
    </source>
</evidence>
<keyword evidence="4" id="KW-0997">Cell inner membrane</keyword>
<evidence type="ECO:0000259" key="9">
    <source>
        <dbReference type="Pfam" id="PF00482"/>
    </source>
</evidence>
<evidence type="ECO:0000256" key="6">
    <source>
        <dbReference type="ARBA" id="ARBA00022989"/>
    </source>
</evidence>
<dbReference type="FunFam" id="1.20.81.30:FF:000001">
    <property type="entry name" value="Type II secretion system protein F"/>
    <property type="match status" value="1"/>
</dbReference>
<comment type="similarity">
    <text evidence="2">Belongs to the GSP F family.</text>
</comment>
<dbReference type="Proteomes" id="UP000217944">
    <property type="component" value="Unassembled WGS sequence"/>
</dbReference>
<organism evidence="10 11">
    <name type="scientific">Lebetimonas natsushimae</name>
    <dbReference type="NCBI Taxonomy" id="1936991"/>
    <lineage>
        <taxon>Bacteria</taxon>
        <taxon>Pseudomonadati</taxon>
        <taxon>Campylobacterota</taxon>
        <taxon>Epsilonproteobacteria</taxon>
        <taxon>Nautiliales</taxon>
        <taxon>Nautiliaceae</taxon>
        <taxon>Lebetimonas</taxon>
    </lineage>
</organism>
<accession>A0A292YBB0</accession>
<feature type="transmembrane region" description="Helical" evidence="8">
    <location>
        <begin position="384"/>
        <end position="405"/>
    </location>
</feature>
<name>A0A292YBB0_9BACT</name>
<dbReference type="InterPro" id="IPR042094">
    <property type="entry name" value="T2SS_GspF_sf"/>
</dbReference>
<keyword evidence="3" id="KW-1003">Cell membrane</keyword>
<evidence type="ECO:0000313" key="11">
    <source>
        <dbReference type="Proteomes" id="UP000217944"/>
    </source>
</evidence>
<evidence type="ECO:0000256" key="2">
    <source>
        <dbReference type="ARBA" id="ARBA00005745"/>
    </source>
</evidence>